<dbReference type="InterPro" id="IPR016047">
    <property type="entry name" value="M23ase_b-sheet_dom"/>
</dbReference>
<gene>
    <name evidence="2" type="ORF">RLT85_00125</name>
</gene>
<organism evidence="2 3">
    <name type="scientific">Mesonia ostreae</name>
    <dbReference type="NCBI Taxonomy" id="861110"/>
    <lineage>
        <taxon>Bacteria</taxon>
        <taxon>Pseudomonadati</taxon>
        <taxon>Bacteroidota</taxon>
        <taxon>Flavobacteriia</taxon>
        <taxon>Flavobacteriales</taxon>
        <taxon>Flavobacteriaceae</taxon>
        <taxon>Mesonia</taxon>
    </lineage>
</organism>
<sequence>MNFSNYLHSLTEEFTPIVEYTSKEDYIQIDLSVHQKILKEAHTLSSLWFQQFIENFVSSHNKKVAIGGYLEVRNLYNRSTYFTSTKINSRNIHLGIDIWSPAHTAVLLPLDGKIHSLQNNINHGDYGPTIIVEHEYQAQTFYSLYGHLSLTSLNGIEINSKLKAGEVLGYLGKPEENGDYAPHLHFQIIKDLEGNRGDYPGVCAAKDLEFYKSNCPDPNLLLKFK</sequence>
<dbReference type="PANTHER" id="PTHR21666:SF270">
    <property type="entry name" value="MUREIN HYDROLASE ACTIVATOR ENVC"/>
    <property type="match status" value="1"/>
</dbReference>
<dbReference type="Proteomes" id="UP001182991">
    <property type="component" value="Unassembled WGS sequence"/>
</dbReference>
<accession>A0ABU2KEA2</accession>
<dbReference type="InterPro" id="IPR050570">
    <property type="entry name" value="Cell_wall_metabolism_enzyme"/>
</dbReference>
<dbReference type="Pfam" id="PF01551">
    <property type="entry name" value="Peptidase_M23"/>
    <property type="match status" value="1"/>
</dbReference>
<evidence type="ECO:0000313" key="3">
    <source>
        <dbReference type="Proteomes" id="UP001182991"/>
    </source>
</evidence>
<evidence type="ECO:0000259" key="1">
    <source>
        <dbReference type="Pfam" id="PF01551"/>
    </source>
</evidence>
<dbReference type="RefSeq" id="WP_311400013.1">
    <property type="nucleotide sequence ID" value="NZ_JAVRBG010000001.1"/>
</dbReference>
<dbReference type="EMBL" id="JAVRBG010000001">
    <property type="protein sequence ID" value="MDT0293035.1"/>
    <property type="molecule type" value="Genomic_DNA"/>
</dbReference>
<dbReference type="Gene3D" id="2.70.70.10">
    <property type="entry name" value="Glucose Permease (Domain IIA)"/>
    <property type="match status" value="1"/>
</dbReference>
<comment type="caution">
    <text evidence="2">The sequence shown here is derived from an EMBL/GenBank/DDBJ whole genome shotgun (WGS) entry which is preliminary data.</text>
</comment>
<proteinExistence type="predicted"/>
<reference evidence="3" key="1">
    <citation type="submission" date="2023-07" db="EMBL/GenBank/DDBJ databases">
        <title>Isolating and identifying novel microbial strains from the Mariana Trench.</title>
        <authorList>
            <person name="Fu H."/>
        </authorList>
    </citation>
    <scope>NUCLEOTIDE SEQUENCE [LARGE SCALE GENOMIC DNA]</scope>
    <source>
        <strain evidence="3">T-y2</strain>
    </source>
</reference>
<evidence type="ECO:0000313" key="2">
    <source>
        <dbReference type="EMBL" id="MDT0293035.1"/>
    </source>
</evidence>
<dbReference type="SUPFAM" id="SSF51261">
    <property type="entry name" value="Duplicated hybrid motif"/>
    <property type="match status" value="1"/>
</dbReference>
<name>A0ABU2KEA2_9FLAO</name>
<protein>
    <submittedName>
        <fullName evidence="2">Peptidoglycan DD-metalloendopeptidase family protein</fullName>
    </submittedName>
</protein>
<dbReference type="PANTHER" id="PTHR21666">
    <property type="entry name" value="PEPTIDASE-RELATED"/>
    <property type="match status" value="1"/>
</dbReference>
<dbReference type="CDD" id="cd12797">
    <property type="entry name" value="M23_peptidase"/>
    <property type="match status" value="1"/>
</dbReference>
<dbReference type="InterPro" id="IPR011055">
    <property type="entry name" value="Dup_hybrid_motif"/>
</dbReference>
<feature type="domain" description="M23ase beta-sheet core" evidence="1">
    <location>
        <begin position="92"/>
        <end position="191"/>
    </location>
</feature>
<keyword evidence="3" id="KW-1185">Reference proteome</keyword>